<dbReference type="Proteomes" id="UP000075920">
    <property type="component" value="Unassembled WGS sequence"/>
</dbReference>
<feature type="region of interest" description="Disordered" evidence="1">
    <location>
        <begin position="77"/>
        <end position="106"/>
    </location>
</feature>
<reference evidence="2" key="2">
    <citation type="submission" date="2020-05" db="UniProtKB">
        <authorList>
            <consortium name="EnsemblMetazoa"/>
        </authorList>
    </citation>
    <scope>IDENTIFICATION</scope>
    <source>
        <strain evidence="2">MINIMUS1</strain>
    </source>
</reference>
<dbReference type="AlphaFoldDB" id="A0A182W0G0"/>
<keyword evidence="3" id="KW-1185">Reference proteome</keyword>
<accession>A0A182W0G0</accession>
<evidence type="ECO:0000313" key="2">
    <source>
        <dbReference type="EnsemblMetazoa" id="AMIN003819-PA"/>
    </source>
</evidence>
<evidence type="ECO:0000313" key="3">
    <source>
        <dbReference type="Proteomes" id="UP000075920"/>
    </source>
</evidence>
<feature type="compositionally biased region" description="Basic and acidic residues" evidence="1">
    <location>
        <begin position="88"/>
        <end position="102"/>
    </location>
</feature>
<sequence>MASIRQTVRRAWPLPLQLIVGGVCVLLMLQDHPHHVAEATIPTIDNIVKILQSPVVQQLILPRPLVAADPSVVAADEPPTASAMVSPKDPKKPSKPMSDGKARMSAKPIPEQNIPAHDEAVRTFLIPRTRSLPGCPLCDASVYSYCDEKVYHDACCCGSINGAAPFGGGVGGGGGGFGGFGPFGRQGFGGPGFGGGGGGCGYKGCSFLYANSCYEHQLIVNCCCNSPF</sequence>
<proteinExistence type="predicted"/>
<organism evidence="2 3">
    <name type="scientific">Anopheles minimus</name>
    <dbReference type="NCBI Taxonomy" id="112268"/>
    <lineage>
        <taxon>Eukaryota</taxon>
        <taxon>Metazoa</taxon>
        <taxon>Ecdysozoa</taxon>
        <taxon>Arthropoda</taxon>
        <taxon>Hexapoda</taxon>
        <taxon>Insecta</taxon>
        <taxon>Pterygota</taxon>
        <taxon>Neoptera</taxon>
        <taxon>Endopterygota</taxon>
        <taxon>Diptera</taxon>
        <taxon>Nematocera</taxon>
        <taxon>Culicoidea</taxon>
        <taxon>Culicidae</taxon>
        <taxon>Anophelinae</taxon>
        <taxon>Anopheles</taxon>
    </lineage>
</organism>
<dbReference type="EnsemblMetazoa" id="AMIN003819-RA">
    <property type="protein sequence ID" value="AMIN003819-PA"/>
    <property type="gene ID" value="AMIN003819"/>
</dbReference>
<dbReference type="VEuPathDB" id="VectorBase:AMIN003819"/>
<evidence type="ECO:0000256" key="1">
    <source>
        <dbReference type="SAM" id="MobiDB-lite"/>
    </source>
</evidence>
<name>A0A182W0G0_9DIPT</name>
<reference evidence="3" key="1">
    <citation type="submission" date="2013-03" db="EMBL/GenBank/DDBJ databases">
        <title>The Genome Sequence of Anopheles minimus MINIMUS1.</title>
        <authorList>
            <consortium name="The Broad Institute Genomics Platform"/>
            <person name="Neafsey D.E."/>
            <person name="Walton C."/>
            <person name="Walker B."/>
            <person name="Young S.K."/>
            <person name="Zeng Q."/>
            <person name="Gargeya S."/>
            <person name="Fitzgerald M."/>
            <person name="Haas B."/>
            <person name="Abouelleil A."/>
            <person name="Allen A.W."/>
            <person name="Alvarado L."/>
            <person name="Arachchi H.M."/>
            <person name="Berlin A.M."/>
            <person name="Chapman S.B."/>
            <person name="Gainer-Dewar J."/>
            <person name="Goldberg J."/>
            <person name="Griggs A."/>
            <person name="Gujja S."/>
            <person name="Hansen M."/>
            <person name="Howarth C."/>
            <person name="Imamovic A."/>
            <person name="Ireland A."/>
            <person name="Larimer J."/>
            <person name="McCowan C."/>
            <person name="Murphy C."/>
            <person name="Pearson M."/>
            <person name="Poon T.W."/>
            <person name="Priest M."/>
            <person name="Roberts A."/>
            <person name="Saif S."/>
            <person name="Shea T."/>
            <person name="Sisk P."/>
            <person name="Sykes S."/>
            <person name="Wortman J."/>
            <person name="Nusbaum C."/>
            <person name="Birren B."/>
        </authorList>
    </citation>
    <scope>NUCLEOTIDE SEQUENCE [LARGE SCALE GENOMIC DNA]</scope>
    <source>
        <strain evidence="3">MINIMUS1</strain>
    </source>
</reference>
<protein>
    <submittedName>
        <fullName evidence="2">Uncharacterized protein</fullName>
    </submittedName>
</protein>